<evidence type="ECO:0000256" key="13">
    <source>
        <dbReference type="ARBA" id="ARBA00048954"/>
    </source>
</evidence>
<evidence type="ECO:0000256" key="12">
    <source>
        <dbReference type="ARBA" id="ARBA00044969"/>
    </source>
</evidence>
<comment type="cofactor">
    <cofactor evidence="1">
        <name>[4Fe-4S] cluster</name>
        <dbReference type="ChEBI" id="CHEBI:49883"/>
    </cofactor>
</comment>
<evidence type="ECO:0000256" key="6">
    <source>
        <dbReference type="ARBA" id="ARBA00022840"/>
    </source>
</evidence>
<dbReference type="EC" id="5.6.2.3" evidence="12"/>
<dbReference type="InterPro" id="IPR014013">
    <property type="entry name" value="Helic_SF1/SF2_ATP-bd_DinG/Rad3"/>
</dbReference>
<reference evidence="17 18" key="1">
    <citation type="submission" date="2018-06" db="EMBL/GenBank/DDBJ databases">
        <authorList>
            <consortium name="Pathogen Informatics"/>
            <person name="Doyle S."/>
        </authorList>
    </citation>
    <scope>NUCLEOTIDE SEQUENCE [LARGE SCALE GENOMIC DNA]</scope>
    <source>
        <strain evidence="17 18">NCTC10736</strain>
    </source>
</reference>
<evidence type="ECO:0000256" key="14">
    <source>
        <dbReference type="ARBA" id="ARBA00071792"/>
    </source>
</evidence>
<dbReference type="FunFam" id="3.40.50.300:FF:000466">
    <property type="entry name" value="ATP-dependent DNA helicase"/>
    <property type="match status" value="1"/>
</dbReference>
<dbReference type="SMART" id="SM00487">
    <property type="entry name" value="DEXDc"/>
    <property type="match status" value="1"/>
</dbReference>
<dbReference type="GO" id="GO:0046872">
    <property type="term" value="F:metal ion binding"/>
    <property type="evidence" value="ECO:0007669"/>
    <property type="project" value="UniProtKB-KW"/>
</dbReference>
<dbReference type="InterPro" id="IPR045028">
    <property type="entry name" value="DinG/Rad3-like"/>
</dbReference>
<evidence type="ECO:0000256" key="4">
    <source>
        <dbReference type="ARBA" id="ARBA00022801"/>
    </source>
</evidence>
<keyword evidence="10" id="KW-0413">Isomerase</keyword>
<keyword evidence="5 17" id="KW-0347">Helicase</keyword>
<dbReference type="Pfam" id="PF13307">
    <property type="entry name" value="Helicase_C_2"/>
    <property type="match status" value="1"/>
</dbReference>
<dbReference type="PANTHER" id="PTHR11472">
    <property type="entry name" value="DNA REPAIR DEAD HELICASE RAD3/XP-D SUBFAMILY MEMBER"/>
    <property type="match status" value="1"/>
</dbReference>
<dbReference type="RefSeq" id="WP_181879188.1">
    <property type="nucleotide sequence ID" value="NZ_UGYV01000001.1"/>
</dbReference>
<feature type="domain" description="Helicase ATP-binding" evidence="16">
    <location>
        <begin position="46"/>
        <end position="308"/>
    </location>
</feature>
<name>A0A379ZV03_9GAMM</name>
<dbReference type="InterPro" id="IPR006555">
    <property type="entry name" value="ATP-dep_Helicase_C"/>
</dbReference>
<dbReference type="GO" id="GO:0043139">
    <property type="term" value="F:5'-3' DNA helicase activity"/>
    <property type="evidence" value="ECO:0007669"/>
    <property type="project" value="UniProtKB-EC"/>
</dbReference>
<dbReference type="SUPFAM" id="SSF52540">
    <property type="entry name" value="P-loop containing nucleoside triphosphate hydrolases"/>
    <property type="match status" value="2"/>
</dbReference>
<evidence type="ECO:0000259" key="16">
    <source>
        <dbReference type="PROSITE" id="PS51193"/>
    </source>
</evidence>
<comment type="catalytic activity">
    <reaction evidence="13">
        <text>ATP + H2O = ADP + phosphate + H(+)</text>
        <dbReference type="Rhea" id="RHEA:13065"/>
        <dbReference type="ChEBI" id="CHEBI:15377"/>
        <dbReference type="ChEBI" id="CHEBI:15378"/>
        <dbReference type="ChEBI" id="CHEBI:30616"/>
        <dbReference type="ChEBI" id="CHEBI:43474"/>
        <dbReference type="ChEBI" id="CHEBI:456216"/>
        <dbReference type="EC" id="5.6.2.3"/>
    </reaction>
</comment>
<feature type="compositionally biased region" description="Polar residues" evidence="15">
    <location>
        <begin position="1"/>
        <end position="11"/>
    </location>
</feature>
<dbReference type="InterPro" id="IPR014001">
    <property type="entry name" value="Helicase_ATP-bd"/>
</dbReference>
<comment type="similarity">
    <text evidence="11">Belongs to the helicase family. DinG subfamily.</text>
</comment>
<accession>A0A379ZV03</accession>
<evidence type="ECO:0000256" key="5">
    <source>
        <dbReference type="ARBA" id="ARBA00022806"/>
    </source>
</evidence>
<evidence type="ECO:0000313" key="18">
    <source>
        <dbReference type="Proteomes" id="UP000255061"/>
    </source>
</evidence>
<keyword evidence="4 17" id="KW-0378">Hydrolase</keyword>
<keyword evidence="9" id="KW-0238">DNA-binding</keyword>
<evidence type="ECO:0000256" key="11">
    <source>
        <dbReference type="ARBA" id="ARBA00038058"/>
    </source>
</evidence>
<evidence type="ECO:0000256" key="2">
    <source>
        <dbReference type="ARBA" id="ARBA00022723"/>
    </source>
</evidence>
<dbReference type="GO" id="GO:0006281">
    <property type="term" value="P:DNA repair"/>
    <property type="evidence" value="ECO:0007669"/>
    <property type="project" value="TreeGrafter"/>
</dbReference>
<evidence type="ECO:0000256" key="9">
    <source>
        <dbReference type="ARBA" id="ARBA00023125"/>
    </source>
</evidence>
<dbReference type="PANTHER" id="PTHR11472:SF34">
    <property type="entry name" value="REGULATOR OF TELOMERE ELONGATION HELICASE 1"/>
    <property type="match status" value="1"/>
</dbReference>
<dbReference type="Pfam" id="PF00270">
    <property type="entry name" value="DEAD"/>
    <property type="match status" value="1"/>
</dbReference>
<keyword evidence="8" id="KW-0411">Iron-sulfur</keyword>
<organism evidence="17 18">
    <name type="scientific">Shewanella morhuae</name>
    <dbReference type="NCBI Taxonomy" id="365591"/>
    <lineage>
        <taxon>Bacteria</taxon>
        <taxon>Pseudomonadati</taxon>
        <taxon>Pseudomonadota</taxon>
        <taxon>Gammaproteobacteria</taxon>
        <taxon>Alteromonadales</taxon>
        <taxon>Shewanellaceae</taxon>
        <taxon>Shewanella</taxon>
    </lineage>
</organism>
<evidence type="ECO:0000313" key="17">
    <source>
        <dbReference type="EMBL" id="SUI68033.1"/>
    </source>
</evidence>
<dbReference type="SMART" id="SM00491">
    <property type="entry name" value="HELICc2"/>
    <property type="match status" value="1"/>
</dbReference>
<dbReference type="GO" id="GO:0016887">
    <property type="term" value="F:ATP hydrolysis activity"/>
    <property type="evidence" value="ECO:0007669"/>
    <property type="project" value="RHEA"/>
</dbReference>
<evidence type="ECO:0000256" key="7">
    <source>
        <dbReference type="ARBA" id="ARBA00023004"/>
    </source>
</evidence>
<dbReference type="PROSITE" id="PS51193">
    <property type="entry name" value="HELICASE_ATP_BIND_2"/>
    <property type="match status" value="1"/>
</dbReference>
<dbReference type="GO" id="GO:0051536">
    <property type="term" value="F:iron-sulfur cluster binding"/>
    <property type="evidence" value="ECO:0007669"/>
    <property type="project" value="UniProtKB-KW"/>
</dbReference>
<dbReference type="InterPro" id="IPR027417">
    <property type="entry name" value="P-loop_NTPase"/>
</dbReference>
<dbReference type="Gene3D" id="3.40.50.300">
    <property type="entry name" value="P-loop containing nucleotide triphosphate hydrolases"/>
    <property type="match status" value="2"/>
</dbReference>
<evidence type="ECO:0000256" key="1">
    <source>
        <dbReference type="ARBA" id="ARBA00001966"/>
    </source>
</evidence>
<keyword evidence="6" id="KW-0067">ATP-binding</keyword>
<dbReference type="EMBL" id="UGYV01000001">
    <property type="protein sequence ID" value="SUI68033.1"/>
    <property type="molecule type" value="Genomic_DNA"/>
</dbReference>
<gene>
    <name evidence="17" type="primary">dinG_2</name>
    <name evidence="17" type="ORF">NCTC10736_01005</name>
</gene>
<keyword evidence="2" id="KW-0479">Metal-binding</keyword>
<keyword evidence="7" id="KW-0408">Iron</keyword>
<evidence type="ECO:0000256" key="10">
    <source>
        <dbReference type="ARBA" id="ARBA00023235"/>
    </source>
</evidence>
<keyword evidence="3" id="KW-0547">Nucleotide-binding</keyword>
<sequence>MTRSRQPTSKPAVSKEKAAKPVASKGAGAVSRLAGEVQSAFLPDGVLSKHIQGFSARASQMQMAQEVSEAIAATGNVVIEAGTGVGKTFAYLIPAILSGKQVIVSTGSKNLQEQLFFKDLPALVAMLGIELKLALLKGRNNYLCQWRLDKQMSEATHIEARLLDDLLKINQWASTCKDGDIGGLTSVPENSSALPLVVSTKETCIGKRCDFYDACFTRKARSRAMDAKIIVVNHHLFFADSVLKDTGFAELLPDADVVIFDEAHLLPDICVNYFGQQCSSRTIDDFIQKLLAIYQTELTDTGQLDQFCQRCLVKLSDWYNQLYACGESDWRLVLANKALASASWDLLAELTALQKLLMAHIGRSELLDDIAIKLAELNNKLSVFFNCDNNQAAYSIEFGSRFVVLRISPINIARECQQLFVPDTSWIFTSATLQVNRSLVHFAREMGIVDSKQSILDSPFDYPRQAVFCVPRQLGSVTNQQQALKQLVDVCVQAIDAAQGRTFILFTSHKMLEQTALALRTRTQYPLLVQGQAGKQSLLTKFRQLGNAVLLGTSSFWEGVDMRGKLLSCVIIDKLPFVSPDEPLYRARADNVSRQGLDPFTEVSLPQAIISLKQGVGRLIRDEKDRGVLILCDNRIVNRYYGQAFLNSLPPMARTRDLDKALTFLRGIS</sequence>
<evidence type="ECO:0000256" key="15">
    <source>
        <dbReference type="SAM" id="MobiDB-lite"/>
    </source>
</evidence>
<dbReference type="AlphaFoldDB" id="A0A379ZV03"/>
<proteinExistence type="inferred from homology"/>
<dbReference type="InterPro" id="IPR011545">
    <property type="entry name" value="DEAD/DEAH_box_helicase_dom"/>
</dbReference>
<dbReference type="Proteomes" id="UP000255061">
    <property type="component" value="Unassembled WGS sequence"/>
</dbReference>
<dbReference type="GO" id="GO:0005524">
    <property type="term" value="F:ATP binding"/>
    <property type="evidence" value="ECO:0007669"/>
    <property type="project" value="UniProtKB-KW"/>
</dbReference>
<dbReference type="GO" id="GO:0003677">
    <property type="term" value="F:DNA binding"/>
    <property type="evidence" value="ECO:0007669"/>
    <property type="project" value="UniProtKB-KW"/>
</dbReference>
<feature type="region of interest" description="Disordered" evidence="15">
    <location>
        <begin position="1"/>
        <end position="25"/>
    </location>
</feature>
<evidence type="ECO:0000256" key="8">
    <source>
        <dbReference type="ARBA" id="ARBA00023014"/>
    </source>
</evidence>
<evidence type="ECO:0000256" key="3">
    <source>
        <dbReference type="ARBA" id="ARBA00022741"/>
    </source>
</evidence>
<dbReference type="FunFam" id="3.40.50.300:FF:000499">
    <property type="entry name" value="ATP-dependent DNA helicase"/>
    <property type="match status" value="1"/>
</dbReference>
<protein>
    <recommendedName>
        <fullName evidence="14">ATP-dependent DNA helicase YoaA</fullName>
        <ecNumber evidence="12">5.6.2.3</ecNumber>
    </recommendedName>
</protein>